<dbReference type="GO" id="GO:0016020">
    <property type="term" value="C:membrane"/>
    <property type="evidence" value="ECO:0007669"/>
    <property type="project" value="UniProtKB-SubCell"/>
</dbReference>
<evidence type="ECO:0000256" key="2">
    <source>
        <dbReference type="ARBA" id="ARBA00007362"/>
    </source>
</evidence>
<evidence type="ECO:0000256" key="3">
    <source>
        <dbReference type="ARBA" id="ARBA00022692"/>
    </source>
</evidence>
<dbReference type="InterPro" id="IPR037185">
    <property type="entry name" value="EmrE-like"/>
</dbReference>
<proteinExistence type="inferred from homology"/>
<accession>A0A3G9IXI6</accession>
<reference evidence="6 7" key="1">
    <citation type="submission" date="2018-11" db="EMBL/GenBank/DDBJ databases">
        <title>Complete genome sequence of Paenibacillus baekrokdamisoli strain KCTC 33723.</title>
        <authorList>
            <person name="Kang S.W."/>
            <person name="Lee K.C."/>
            <person name="Kim K.K."/>
            <person name="Kim J.S."/>
            <person name="Kim D.S."/>
            <person name="Ko S.H."/>
            <person name="Yang S.H."/>
            <person name="Lee J.S."/>
        </authorList>
    </citation>
    <scope>NUCLEOTIDE SEQUENCE [LARGE SCALE GENOMIC DNA]</scope>
    <source>
        <strain evidence="6 7">KCTC 33723</strain>
    </source>
</reference>
<keyword evidence="5" id="KW-0472">Membrane</keyword>
<evidence type="ECO:0000256" key="4">
    <source>
        <dbReference type="ARBA" id="ARBA00022989"/>
    </source>
</evidence>
<dbReference type="RefSeq" id="WP_125663220.1">
    <property type="nucleotide sequence ID" value="NZ_AP019308.1"/>
</dbReference>
<dbReference type="InterPro" id="IPR000620">
    <property type="entry name" value="EamA_dom"/>
</dbReference>
<dbReference type="Pfam" id="PF00892">
    <property type="entry name" value="EamA"/>
    <property type="match status" value="2"/>
</dbReference>
<name>A0A3G9IXI6_9BACL</name>
<dbReference type="KEGG" id="pbk:Back11_49350"/>
<dbReference type="InterPro" id="IPR050638">
    <property type="entry name" value="AA-Vitamin_Transporters"/>
</dbReference>
<keyword evidence="7" id="KW-1185">Reference proteome</keyword>
<keyword evidence="3" id="KW-0812">Transmembrane</keyword>
<organism evidence="6 7">
    <name type="scientific">Paenibacillus baekrokdamisoli</name>
    <dbReference type="NCBI Taxonomy" id="1712516"/>
    <lineage>
        <taxon>Bacteria</taxon>
        <taxon>Bacillati</taxon>
        <taxon>Bacillota</taxon>
        <taxon>Bacilli</taxon>
        <taxon>Bacillales</taxon>
        <taxon>Paenibacillaceae</taxon>
        <taxon>Paenibacillus</taxon>
    </lineage>
</organism>
<evidence type="ECO:0000256" key="1">
    <source>
        <dbReference type="ARBA" id="ARBA00004127"/>
    </source>
</evidence>
<dbReference type="AlphaFoldDB" id="A0A3G9IXI6"/>
<dbReference type="SUPFAM" id="SSF103481">
    <property type="entry name" value="Multidrug resistance efflux transporter EmrE"/>
    <property type="match status" value="2"/>
</dbReference>
<evidence type="ECO:0000313" key="6">
    <source>
        <dbReference type="EMBL" id="BBH23590.1"/>
    </source>
</evidence>
<dbReference type="OrthoDB" id="3190463at2"/>
<comment type="subcellular location">
    <subcellularLocation>
        <location evidence="1">Endomembrane system</location>
        <topology evidence="1">Multi-pass membrane protein</topology>
    </subcellularLocation>
</comment>
<keyword evidence="4" id="KW-1133">Transmembrane helix</keyword>
<protein>
    <submittedName>
        <fullName evidence="6">Membrane protein</fullName>
    </submittedName>
</protein>
<comment type="similarity">
    <text evidence="2">Belongs to the EamA transporter family.</text>
</comment>
<sequence>MRWTNYILLLGIGLIWGSQFFFVKIVIDNIQPLTLAAYKALFGAATLGVLSFFVKNRSSQNKSNPFNKRWLIYLWIALLEAVIPFFLIGWGQQRITSSLTAILMGTVPIFTILLAAVFVKKEKINALKWISVIFGFIGILLLIAPDISFKAINLNVLGILAVLGAALSFAGSLILLNRLPSISPIIAMRNVLSIAAVLLIPLAFIFENPMEVNLRSQQWIALIILGVFHAGIVYMLYNILINRTGAIFTSLNNYLVPLFGVILGTLFLNEHLSLMDNVSLFIIFISLGIGGINLRKGNST</sequence>
<dbReference type="Proteomes" id="UP000275368">
    <property type="component" value="Chromosome"/>
</dbReference>
<dbReference type="EMBL" id="AP019308">
    <property type="protein sequence ID" value="BBH23590.1"/>
    <property type="molecule type" value="Genomic_DNA"/>
</dbReference>
<dbReference type="PANTHER" id="PTHR32322">
    <property type="entry name" value="INNER MEMBRANE TRANSPORTER"/>
    <property type="match status" value="1"/>
</dbReference>
<dbReference type="PANTHER" id="PTHR32322:SF2">
    <property type="entry name" value="EAMA DOMAIN-CONTAINING PROTEIN"/>
    <property type="match status" value="1"/>
</dbReference>
<evidence type="ECO:0000313" key="7">
    <source>
        <dbReference type="Proteomes" id="UP000275368"/>
    </source>
</evidence>
<evidence type="ECO:0000256" key="5">
    <source>
        <dbReference type="ARBA" id="ARBA00023136"/>
    </source>
</evidence>
<gene>
    <name evidence="6" type="ORF">Back11_49350</name>
</gene>